<dbReference type="OrthoDB" id="574223at2"/>
<proteinExistence type="predicted"/>
<dbReference type="STRING" id="128403.WA1_47880"/>
<sequence length="139" mass="15867">MTTIYIFDTDHLSLYGRNHPRVINNILVTKAQLTTTAINVEEQLRSRLAQVAEAKDGKTKSLAYRLLVDTVMLLSEFTVLQYDEKSNDIYQSLKAQRVRIGTQDLRIASIVLACDGVLLTRNLQDFEKVPDLKIQNWSI</sequence>
<dbReference type="InterPro" id="IPR029060">
    <property type="entry name" value="PIN-like_dom_sf"/>
</dbReference>
<dbReference type="AlphaFoldDB" id="A0A139WY28"/>
<dbReference type="Gene3D" id="3.40.50.1010">
    <property type="entry name" value="5'-nuclease"/>
    <property type="match status" value="1"/>
</dbReference>
<dbReference type="RefSeq" id="WP_017747460.1">
    <property type="nucleotide sequence ID" value="NZ_KQ976354.1"/>
</dbReference>
<reference evidence="1 2" key="1">
    <citation type="journal article" date="2013" name="Genome Biol. Evol.">
        <title>Genomes of Stigonematalean cyanobacteria (subsection V) and the evolution of oxygenic photosynthesis from prokaryotes to plastids.</title>
        <authorList>
            <person name="Dagan T."/>
            <person name="Roettger M."/>
            <person name="Stucken K."/>
            <person name="Landan G."/>
            <person name="Koch R."/>
            <person name="Major P."/>
            <person name="Gould S.B."/>
            <person name="Goremykin V.V."/>
            <person name="Rippka R."/>
            <person name="Tandeau de Marsac N."/>
            <person name="Gugger M."/>
            <person name="Lockhart P.J."/>
            <person name="Allen J.F."/>
            <person name="Brune I."/>
            <person name="Maus I."/>
            <person name="Puhler A."/>
            <person name="Martin W.F."/>
        </authorList>
    </citation>
    <scope>NUCLEOTIDE SEQUENCE [LARGE SCALE GENOMIC DNA]</scope>
    <source>
        <strain evidence="1 2">PCC 7110</strain>
    </source>
</reference>
<accession>A0A139WY28</accession>
<name>A0A139WY28_9CYAN</name>
<comment type="caution">
    <text evidence="1">The sequence shown here is derived from an EMBL/GenBank/DDBJ whole genome shotgun (WGS) entry which is preliminary data.</text>
</comment>
<keyword evidence="2" id="KW-1185">Reference proteome</keyword>
<dbReference type="SUPFAM" id="SSF88723">
    <property type="entry name" value="PIN domain-like"/>
    <property type="match status" value="1"/>
</dbReference>
<dbReference type="Proteomes" id="UP000076925">
    <property type="component" value="Unassembled WGS sequence"/>
</dbReference>
<dbReference type="EMBL" id="ANNX02000047">
    <property type="protein sequence ID" value="KYC37336.1"/>
    <property type="molecule type" value="Genomic_DNA"/>
</dbReference>
<evidence type="ECO:0000313" key="2">
    <source>
        <dbReference type="Proteomes" id="UP000076925"/>
    </source>
</evidence>
<gene>
    <name evidence="1" type="ORF">WA1_47880</name>
</gene>
<protein>
    <submittedName>
        <fullName evidence="1">Nucleic acid-binding protein</fullName>
    </submittedName>
</protein>
<evidence type="ECO:0000313" key="1">
    <source>
        <dbReference type="EMBL" id="KYC37336.1"/>
    </source>
</evidence>
<organism evidence="1 2">
    <name type="scientific">Scytonema hofmannii PCC 7110</name>
    <dbReference type="NCBI Taxonomy" id="128403"/>
    <lineage>
        <taxon>Bacteria</taxon>
        <taxon>Bacillati</taxon>
        <taxon>Cyanobacteriota</taxon>
        <taxon>Cyanophyceae</taxon>
        <taxon>Nostocales</taxon>
        <taxon>Scytonemataceae</taxon>
        <taxon>Scytonema</taxon>
    </lineage>
</organism>
<dbReference type="CDD" id="cd09881">
    <property type="entry name" value="PIN_VapC4-5_FitB-like"/>
    <property type="match status" value="1"/>
</dbReference>